<evidence type="ECO:0000256" key="1">
    <source>
        <dbReference type="ARBA" id="ARBA00005254"/>
    </source>
</evidence>
<dbReference type="EMBL" id="BMQA01000073">
    <property type="protein sequence ID" value="GGJ62715.1"/>
    <property type="molecule type" value="Genomic_DNA"/>
</dbReference>
<reference evidence="3" key="2">
    <citation type="submission" date="2020-09" db="EMBL/GenBank/DDBJ databases">
        <authorList>
            <person name="Sun Q."/>
            <person name="Ohkuma M."/>
        </authorList>
    </citation>
    <scope>NUCLEOTIDE SEQUENCE</scope>
    <source>
        <strain evidence="3">JCM 3086</strain>
    </source>
</reference>
<sequence>MSTDRYENLLWDDAGDGVAVLTLNRPHRHNGWTVPMVRETTDALAHCDTDPGVRALVITGAGDSFSVGADLKSGPISSPGSDEQPADVLKTLITPRDVRKPVIAAINGDAIGMGLTLSLLCDIRVVARDARLAVPMTRLGVIPEMGAHWTLPRVAGWAVASDLLLTGRRIDGVEAVRLGVCGEAVDRDRVLDRALEIARDLAHNTAPRAVAVTKFLLRRAADTGFAELRAEETALFTRLAQEPDAPEGVAAFLEKRPPRWSGDAGTEPTWPVPGVPGSRAEQAS</sequence>
<dbReference type="InterPro" id="IPR029045">
    <property type="entry name" value="ClpP/crotonase-like_dom_sf"/>
</dbReference>
<dbReference type="PANTHER" id="PTHR43459:SF1">
    <property type="entry name" value="EG:BACN32G11.4 PROTEIN"/>
    <property type="match status" value="1"/>
</dbReference>
<dbReference type="CDD" id="cd06558">
    <property type="entry name" value="crotonase-like"/>
    <property type="match status" value="1"/>
</dbReference>
<dbReference type="RefSeq" id="WP_189316828.1">
    <property type="nucleotide sequence ID" value="NZ_BMQA01000073.1"/>
</dbReference>
<dbReference type="AlphaFoldDB" id="A0A917P5L8"/>
<dbReference type="Gene3D" id="1.10.12.10">
    <property type="entry name" value="Lyase 2-enoyl-coa Hydratase, Chain A, domain 2"/>
    <property type="match status" value="1"/>
</dbReference>
<comment type="caution">
    <text evidence="3">The sequence shown here is derived from an EMBL/GenBank/DDBJ whole genome shotgun (WGS) entry which is preliminary data.</text>
</comment>
<dbReference type="PANTHER" id="PTHR43459">
    <property type="entry name" value="ENOYL-COA HYDRATASE"/>
    <property type="match status" value="1"/>
</dbReference>
<organism evidence="3 4">
    <name type="scientific">Streptomyces brasiliensis</name>
    <dbReference type="NCBI Taxonomy" id="1954"/>
    <lineage>
        <taxon>Bacteria</taxon>
        <taxon>Bacillati</taxon>
        <taxon>Actinomycetota</taxon>
        <taxon>Actinomycetes</taxon>
        <taxon>Kitasatosporales</taxon>
        <taxon>Streptomycetaceae</taxon>
        <taxon>Streptomyces</taxon>
    </lineage>
</organism>
<accession>A0A917P5L8</accession>
<proteinExistence type="inferred from homology"/>
<evidence type="ECO:0000313" key="4">
    <source>
        <dbReference type="Proteomes" id="UP000657574"/>
    </source>
</evidence>
<comment type="similarity">
    <text evidence="1">Belongs to the enoyl-CoA hydratase/isomerase family.</text>
</comment>
<dbReference type="GO" id="GO:0003824">
    <property type="term" value="F:catalytic activity"/>
    <property type="evidence" value="ECO:0007669"/>
    <property type="project" value="UniProtKB-ARBA"/>
</dbReference>
<feature type="region of interest" description="Disordered" evidence="2">
    <location>
        <begin position="254"/>
        <end position="284"/>
    </location>
</feature>
<protein>
    <submittedName>
        <fullName evidence="3">Enoyl-CoA hydratase/isomerase</fullName>
    </submittedName>
</protein>
<reference evidence="3" key="1">
    <citation type="journal article" date="2014" name="Int. J. Syst. Evol. Microbiol.">
        <title>Complete genome sequence of Corynebacterium casei LMG S-19264T (=DSM 44701T), isolated from a smear-ripened cheese.</title>
        <authorList>
            <consortium name="US DOE Joint Genome Institute (JGI-PGF)"/>
            <person name="Walter F."/>
            <person name="Albersmeier A."/>
            <person name="Kalinowski J."/>
            <person name="Ruckert C."/>
        </authorList>
    </citation>
    <scope>NUCLEOTIDE SEQUENCE</scope>
    <source>
        <strain evidence="3">JCM 3086</strain>
    </source>
</reference>
<name>A0A917P5L8_9ACTN</name>
<dbReference type="Proteomes" id="UP000657574">
    <property type="component" value="Unassembled WGS sequence"/>
</dbReference>
<dbReference type="Gene3D" id="3.90.226.10">
    <property type="entry name" value="2-enoyl-CoA Hydratase, Chain A, domain 1"/>
    <property type="match status" value="1"/>
</dbReference>
<evidence type="ECO:0000256" key="2">
    <source>
        <dbReference type="SAM" id="MobiDB-lite"/>
    </source>
</evidence>
<dbReference type="InterPro" id="IPR001753">
    <property type="entry name" value="Enoyl-CoA_hydra/iso"/>
</dbReference>
<dbReference type="SUPFAM" id="SSF52096">
    <property type="entry name" value="ClpP/crotonase"/>
    <property type="match status" value="1"/>
</dbReference>
<dbReference type="InterPro" id="IPR014748">
    <property type="entry name" value="Enoyl-CoA_hydra_C"/>
</dbReference>
<keyword evidence="4" id="KW-1185">Reference proteome</keyword>
<evidence type="ECO:0000313" key="3">
    <source>
        <dbReference type="EMBL" id="GGJ62715.1"/>
    </source>
</evidence>
<gene>
    <name evidence="3" type="ORF">GCM10010121_086670</name>
</gene>
<dbReference type="Pfam" id="PF00378">
    <property type="entry name" value="ECH_1"/>
    <property type="match status" value="1"/>
</dbReference>